<name>A0AAE3XKK4_9BACT</name>
<dbReference type="EMBL" id="JAVDQD010000001">
    <property type="protein sequence ID" value="MDR6238235.1"/>
    <property type="molecule type" value="Genomic_DNA"/>
</dbReference>
<dbReference type="Proteomes" id="UP001185092">
    <property type="component" value="Unassembled WGS sequence"/>
</dbReference>
<evidence type="ECO:0000313" key="2">
    <source>
        <dbReference type="Proteomes" id="UP001185092"/>
    </source>
</evidence>
<gene>
    <name evidence="1" type="ORF">HNQ88_001211</name>
</gene>
<proteinExistence type="predicted"/>
<accession>A0AAE3XKK4</accession>
<dbReference type="RefSeq" id="WP_309937705.1">
    <property type="nucleotide sequence ID" value="NZ_AP025305.1"/>
</dbReference>
<protein>
    <submittedName>
        <fullName evidence="1">Uncharacterized protein</fullName>
    </submittedName>
</protein>
<evidence type="ECO:0000313" key="1">
    <source>
        <dbReference type="EMBL" id="MDR6238235.1"/>
    </source>
</evidence>
<comment type="caution">
    <text evidence="1">The sequence shown here is derived from an EMBL/GenBank/DDBJ whole genome shotgun (WGS) entry which is preliminary data.</text>
</comment>
<sequence>MKFNIAIPSAKTGLRTSMSGHSGHMLPKGNPFRKILEFIQKKKGKSLKREAHLLSPTYQAYLELSRGNHRI</sequence>
<reference evidence="1" key="1">
    <citation type="submission" date="2023-07" db="EMBL/GenBank/DDBJ databases">
        <title>Genomic Encyclopedia of Type Strains, Phase IV (KMG-IV): sequencing the most valuable type-strain genomes for metagenomic binning, comparative biology and taxonomic classification.</title>
        <authorList>
            <person name="Goeker M."/>
        </authorList>
    </citation>
    <scope>NUCLEOTIDE SEQUENCE</scope>
    <source>
        <strain evidence="1">DSM 26174</strain>
    </source>
</reference>
<organism evidence="1 2">
    <name type="scientific">Aureibacter tunicatorum</name>
    <dbReference type="NCBI Taxonomy" id="866807"/>
    <lineage>
        <taxon>Bacteria</taxon>
        <taxon>Pseudomonadati</taxon>
        <taxon>Bacteroidota</taxon>
        <taxon>Cytophagia</taxon>
        <taxon>Cytophagales</taxon>
        <taxon>Persicobacteraceae</taxon>
        <taxon>Aureibacter</taxon>
    </lineage>
</organism>
<keyword evidence="2" id="KW-1185">Reference proteome</keyword>
<dbReference type="AlphaFoldDB" id="A0AAE3XKK4"/>